<gene>
    <name evidence="6" type="ORF">DIABBA_LOCUS12255</name>
</gene>
<dbReference type="SUPFAM" id="SSF53098">
    <property type="entry name" value="Ribonuclease H-like"/>
    <property type="match status" value="1"/>
</dbReference>
<evidence type="ECO:0000256" key="4">
    <source>
        <dbReference type="ARBA" id="ARBA00022833"/>
    </source>
</evidence>
<evidence type="ECO:0000313" key="6">
    <source>
        <dbReference type="EMBL" id="CAG9839492.1"/>
    </source>
</evidence>
<dbReference type="InterPro" id="IPR012337">
    <property type="entry name" value="RNaseH-like_sf"/>
</dbReference>
<protein>
    <submittedName>
        <fullName evidence="6">Uncharacterized protein</fullName>
    </submittedName>
</protein>
<accession>A0A9N9TDT4</accession>
<name>A0A9N9TDT4_DIABA</name>
<evidence type="ECO:0000256" key="3">
    <source>
        <dbReference type="ARBA" id="ARBA00022771"/>
    </source>
</evidence>
<organism evidence="6 7">
    <name type="scientific">Diabrotica balteata</name>
    <name type="common">Banded cucumber beetle</name>
    <dbReference type="NCBI Taxonomy" id="107213"/>
    <lineage>
        <taxon>Eukaryota</taxon>
        <taxon>Metazoa</taxon>
        <taxon>Ecdysozoa</taxon>
        <taxon>Arthropoda</taxon>
        <taxon>Hexapoda</taxon>
        <taxon>Insecta</taxon>
        <taxon>Pterygota</taxon>
        <taxon>Neoptera</taxon>
        <taxon>Endopterygota</taxon>
        <taxon>Coleoptera</taxon>
        <taxon>Polyphaga</taxon>
        <taxon>Cucujiformia</taxon>
        <taxon>Chrysomeloidea</taxon>
        <taxon>Chrysomelidae</taxon>
        <taxon>Galerucinae</taxon>
        <taxon>Diabroticina</taxon>
        <taxon>Diabroticites</taxon>
        <taxon>Diabrotica</taxon>
    </lineage>
</organism>
<proteinExistence type="predicted"/>
<keyword evidence="7" id="KW-1185">Reference proteome</keyword>
<sequence length="345" mass="39678">MEIKDLADLYGDELKLTKLIRKSSARALEIAKRQELDSSDGQVIDDHDQFYRDHKLILLLFRTYGFISEIMEHGITFSFKEMGLLVASVYCMVLLYIYCDCSHKASDNIALRVQRSLMEIDLTTINLDTGKEALHKTEFSKLEECENRKQVASKSLEQASSFNQGIKSAMKQISLQEFVDKMKQWDNNSLKLLAVDNCISKMVALEDLPFSFVESVGFTILIKHLCPPYNLKSRQYFTSFICDKLFGKVSQKILELLKSFEKLSLTTDIWSDNCSGVSLLSLTCHGITKEFERKMIVLKAEVFNEDRHTGESIAHKLKDILSFWEIPKENEMCSSSCRCLYQKRC</sequence>
<keyword evidence="5" id="KW-0539">Nucleus</keyword>
<keyword evidence="4" id="KW-0862">Zinc</keyword>
<dbReference type="GO" id="GO:0008270">
    <property type="term" value="F:zinc ion binding"/>
    <property type="evidence" value="ECO:0007669"/>
    <property type="project" value="UniProtKB-KW"/>
</dbReference>
<dbReference type="InterPro" id="IPR052035">
    <property type="entry name" value="ZnF_BED_domain_contain"/>
</dbReference>
<keyword evidence="3" id="KW-0863">Zinc-finger</keyword>
<dbReference type="GO" id="GO:0005634">
    <property type="term" value="C:nucleus"/>
    <property type="evidence" value="ECO:0007669"/>
    <property type="project" value="UniProtKB-SubCell"/>
</dbReference>
<dbReference type="OrthoDB" id="6705107at2759"/>
<evidence type="ECO:0000256" key="5">
    <source>
        <dbReference type="ARBA" id="ARBA00023242"/>
    </source>
</evidence>
<dbReference type="AlphaFoldDB" id="A0A9N9TDT4"/>
<evidence type="ECO:0000313" key="7">
    <source>
        <dbReference type="Proteomes" id="UP001153709"/>
    </source>
</evidence>
<dbReference type="PANTHER" id="PTHR46481">
    <property type="entry name" value="ZINC FINGER BED DOMAIN-CONTAINING PROTEIN 4"/>
    <property type="match status" value="1"/>
</dbReference>
<evidence type="ECO:0000256" key="1">
    <source>
        <dbReference type="ARBA" id="ARBA00004123"/>
    </source>
</evidence>
<dbReference type="PANTHER" id="PTHR46481:SF10">
    <property type="entry name" value="ZINC FINGER BED DOMAIN-CONTAINING PROTEIN 39"/>
    <property type="match status" value="1"/>
</dbReference>
<keyword evidence="2" id="KW-0479">Metal-binding</keyword>
<dbReference type="Proteomes" id="UP001153709">
    <property type="component" value="Chromosome 8"/>
</dbReference>
<dbReference type="EMBL" id="OU898283">
    <property type="protein sequence ID" value="CAG9839492.1"/>
    <property type="molecule type" value="Genomic_DNA"/>
</dbReference>
<reference evidence="6" key="1">
    <citation type="submission" date="2022-01" db="EMBL/GenBank/DDBJ databases">
        <authorList>
            <person name="King R."/>
        </authorList>
    </citation>
    <scope>NUCLEOTIDE SEQUENCE</scope>
</reference>
<evidence type="ECO:0000256" key="2">
    <source>
        <dbReference type="ARBA" id="ARBA00022723"/>
    </source>
</evidence>
<comment type="subcellular location">
    <subcellularLocation>
        <location evidence="1">Nucleus</location>
    </subcellularLocation>
</comment>